<dbReference type="InterPro" id="IPR050256">
    <property type="entry name" value="Glycosyltransferase_2"/>
</dbReference>
<dbReference type="GO" id="GO:0016740">
    <property type="term" value="F:transferase activity"/>
    <property type="evidence" value="ECO:0007669"/>
    <property type="project" value="UniProtKB-KW"/>
</dbReference>
<evidence type="ECO:0000259" key="1">
    <source>
        <dbReference type="Pfam" id="PF00535"/>
    </source>
</evidence>
<sequence length="237" mass="26974">MSDENEKVLLIIPAYNEEESIASTINSVRNFMSTEVLNFHLNYIVVNDGSKDRTPEIVKEMNVDLINLRTNLGLTGGFAAGMKYAHRHDYDYAIQFDADGQHLPEYISEMVTAAREGNNIVVGSRFVDEKRPKSLRMLGNTMISTAIKMTTGQTINDPTSGMRLFDKKAIEFYVKTSNMAPEPETISYLIKKKFKVKEVQVTMQDRLAGESYLNLRRSIEYMTRVAISILVLQPFRK</sequence>
<keyword evidence="2" id="KW-0808">Transferase</keyword>
<dbReference type="PANTHER" id="PTHR48090:SF7">
    <property type="entry name" value="RFBJ PROTEIN"/>
    <property type="match status" value="1"/>
</dbReference>
<dbReference type="AlphaFoldDB" id="A0A0V8D2S0"/>
<dbReference type="PATRIC" id="fig|1360.106.peg.2035"/>
<comment type="caution">
    <text evidence="2">The sequence shown here is derived from an EMBL/GenBank/DDBJ whole genome shotgun (WGS) entry which is preliminary data.</text>
</comment>
<dbReference type="Pfam" id="PF00535">
    <property type="entry name" value="Glycos_transf_2"/>
    <property type="match status" value="1"/>
</dbReference>
<dbReference type="Gene3D" id="3.90.550.10">
    <property type="entry name" value="Spore Coat Polysaccharide Biosynthesis Protein SpsA, Chain A"/>
    <property type="match status" value="1"/>
</dbReference>
<dbReference type="RefSeq" id="WP_058210060.1">
    <property type="nucleotide sequence ID" value="NZ_LKLP01000088.1"/>
</dbReference>
<dbReference type="InterPro" id="IPR029044">
    <property type="entry name" value="Nucleotide-diphossugar_trans"/>
</dbReference>
<organism evidence="2 3">
    <name type="scientific">Lactococcus lactis subsp. lactis</name>
    <name type="common">Streptococcus lactis</name>
    <dbReference type="NCBI Taxonomy" id="1360"/>
    <lineage>
        <taxon>Bacteria</taxon>
        <taxon>Bacillati</taxon>
        <taxon>Bacillota</taxon>
        <taxon>Bacilli</taxon>
        <taxon>Lactobacillales</taxon>
        <taxon>Streptococcaceae</taxon>
        <taxon>Lactococcus</taxon>
    </lineage>
</organism>
<dbReference type="SUPFAM" id="SSF53448">
    <property type="entry name" value="Nucleotide-diphospho-sugar transferases"/>
    <property type="match status" value="1"/>
</dbReference>
<feature type="domain" description="Glycosyltransferase 2-like" evidence="1">
    <location>
        <begin position="10"/>
        <end position="171"/>
    </location>
</feature>
<dbReference type="Proteomes" id="UP000054230">
    <property type="component" value="Unassembled WGS sequence"/>
</dbReference>
<evidence type="ECO:0000313" key="2">
    <source>
        <dbReference type="EMBL" id="KSU07529.1"/>
    </source>
</evidence>
<dbReference type="InterPro" id="IPR001173">
    <property type="entry name" value="Glyco_trans_2-like"/>
</dbReference>
<dbReference type="EMBL" id="LKLP01000088">
    <property type="protein sequence ID" value="KSU07529.1"/>
    <property type="molecule type" value="Genomic_DNA"/>
</dbReference>
<gene>
    <name evidence="2" type="ORF">LMG8520_1820</name>
</gene>
<evidence type="ECO:0000313" key="3">
    <source>
        <dbReference type="Proteomes" id="UP000054230"/>
    </source>
</evidence>
<reference evidence="3" key="1">
    <citation type="submission" date="2015-10" db="EMBL/GenBank/DDBJ databases">
        <title>Draft Genome Sequences of 11 Lactococcus lactis subspecies cremoris strains.</title>
        <authorList>
            <person name="Wels M."/>
            <person name="Backus L."/>
            <person name="Boekhorst J."/>
            <person name="Dijkstra A."/>
            <person name="Beerthuizen M."/>
            <person name="Kelly W."/>
            <person name="Siezen R."/>
            <person name="Bachmann H."/>
            <person name="Van Hijum S."/>
        </authorList>
    </citation>
    <scope>NUCLEOTIDE SEQUENCE [LARGE SCALE GENOMIC DNA]</scope>
    <source>
        <strain evidence="3">LMG8520</strain>
    </source>
</reference>
<dbReference type="PANTHER" id="PTHR48090">
    <property type="entry name" value="UNDECAPRENYL-PHOSPHATE 4-DEOXY-4-FORMAMIDO-L-ARABINOSE TRANSFERASE-RELATED"/>
    <property type="match status" value="1"/>
</dbReference>
<accession>A0A0V8D2S0</accession>
<name>A0A0V8D2S0_LACLL</name>
<protein>
    <submittedName>
        <fullName evidence="2">Glycosyltransferase involved in cell wall biosis Glycosyl transferase group 2 family protein</fullName>
    </submittedName>
</protein>
<proteinExistence type="predicted"/>
<dbReference type="CDD" id="cd04179">
    <property type="entry name" value="DPM_DPG-synthase_like"/>
    <property type="match status" value="1"/>
</dbReference>